<feature type="signal peptide" evidence="1">
    <location>
        <begin position="1"/>
        <end position="27"/>
    </location>
</feature>
<protein>
    <recommendedName>
        <fullName evidence="2">Caspase family p20 domain-containing protein</fullName>
    </recommendedName>
</protein>
<dbReference type="EMBL" id="BMYU01000002">
    <property type="protein sequence ID" value="GGX34117.1"/>
    <property type="molecule type" value="Genomic_DNA"/>
</dbReference>
<name>A0ABQ2XUQ3_9BURK</name>
<dbReference type="InterPro" id="IPR052039">
    <property type="entry name" value="Caspase-related_regulators"/>
</dbReference>
<keyword evidence="1" id="KW-0732">Signal</keyword>
<dbReference type="InterPro" id="IPR001309">
    <property type="entry name" value="Pept_C14_p20"/>
</dbReference>
<dbReference type="PANTHER" id="PTHR22576:SF37">
    <property type="entry name" value="MUCOSA-ASSOCIATED LYMPHOID TISSUE LYMPHOMA TRANSLOCATION PROTEIN 1"/>
    <property type="match status" value="1"/>
</dbReference>
<accession>A0ABQ2XUQ3</accession>
<dbReference type="SUPFAM" id="SSF81901">
    <property type="entry name" value="HCP-like"/>
    <property type="match status" value="1"/>
</dbReference>
<evidence type="ECO:0000259" key="2">
    <source>
        <dbReference type="PROSITE" id="PS50208"/>
    </source>
</evidence>
<sequence>MADRRKILKKSLCALAVYSLSTSLALANASTPKKVALVIGNAAYASNEKLKNPVSDATLTVNSLKQLGFATTLATDRTAAQLKSDLQTFSLVAKDADIALLFYAGHGIAVDNINYLIPIDQRLSTLKSLDLKRDGISLRWIESVLAQSNAQVSVLIIDACRNPLMRGAPTQGMVDPATPPHGTLTFYSTAPGTQAGDGSGKNSEFSLAFNRNILKQDLSLMQAILATQADVSKATGDTQIPWVNSGLVNDVQLSTAKPLAKLSKTDKNTPLAGVQRGTETKSEPAALQKYWDENLARLDEAIQYNAMNFDVNGKVTLEKRAKTGDVLALTTLGLVYATPEQVSMKTVHTGYGLESKPVKKGNGVVPYNPVLAVKYLSQAAAKHFPVAQTLLAELLIEAPKGVPRDYQRAESLLKEAASTGYGRARLDLLDLNVRRGNYSPEELAKELRNNSSTIKNYMDRWSKPQSPK</sequence>
<dbReference type="SUPFAM" id="SSF52129">
    <property type="entry name" value="Caspase-like"/>
    <property type="match status" value="1"/>
</dbReference>
<evidence type="ECO:0000256" key="1">
    <source>
        <dbReference type="SAM" id="SignalP"/>
    </source>
</evidence>
<organism evidence="3 4">
    <name type="scientific">Undibacterium squillarum</name>
    <dbReference type="NCBI Taxonomy" id="1131567"/>
    <lineage>
        <taxon>Bacteria</taxon>
        <taxon>Pseudomonadati</taxon>
        <taxon>Pseudomonadota</taxon>
        <taxon>Betaproteobacteria</taxon>
        <taxon>Burkholderiales</taxon>
        <taxon>Oxalobacteraceae</taxon>
        <taxon>Undibacterium</taxon>
    </lineage>
</organism>
<dbReference type="InterPro" id="IPR011990">
    <property type="entry name" value="TPR-like_helical_dom_sf"/>
</dbReference>
<dbReference type="InterPro" id="IPR006597">
    <property type="entry name" value="Sel1-like"/>
</dbReference>
<dbReference type="InterPro" id="IPR029030">
    <property type="entry name" value="Caspase-like_dom_sf"/>
</dbReference>
<dbReference type="PROSITE" id="PS50208">
    <property type="entry name" value="CASPASE_P20"/>
    <property type="match status" value="1"/>
</dbReference>
<dbReference type="InterPro" id="IPR011600">
    <property type="entry name" value="Pept_C14_caspase"/>
</dbReference>
<dbReference type="Pfam" id="PF00656">
    <property type="entry name" value="Peptidase_C14"/>
    <property type="match status" value="1"/>
</dbReference>
<dbReference type="Proteomes" id="UP000653343">
    <property type="component" value="Unassembled WGS sequence"/>
</dbReference>
<dbReference type="RefSeq" id="WP_189355868.1">
    <property type="nucleotide sequence ID" value="NZ_BMYU01000002.1"/>
</dbReference>
<dbReference type="Pfam" id="PF08238">
    <property type="entry name" value="Sel1"/>
    <property type="match status" value="2"/>
</dbReference>
<comment type="caution">
    <text evidence="3">The sequence shown here is derived from an EMBL/GenBank/DDBJ whole genome shotgun (WGS) entry which is preliminary data.</text>
</comment>
<proteinExistence type="predicted"/>
<dbReference type="Gene3D" id="3.40.50.1460">
    <property type="match status" value="1"/>
</dbReference>
<keyword evidence="4" id="KW-1185">Reference proteome</keyword>
<dbReference type="Gene3D" id="1.25.40.10">
    <property type="entry name" value="Tetratricopeptide repeat domain"/>
    <property type="match status" value="1"/>
</dbReference>
<reference evidence="4" key="1">
    <citation type="journal article" date="2019" name="Int. J. Syst. Evol. Microbiol.">
        <title>The Global Catalogue of Microorganisms (GCM) 10K type strain sequencing project: providing services to taxonomists for standard genome sequencing and annotation.</title>
        <authorList>
            <consortium name="The Broad Institute Genomics Platform"/>
            <consortium name="The Broad Institute Genome Sequencing Center for Infectious Disease"/>
            <person name="Wu L."/>
            <person name="Ma J."/>
        </authorList>
    </citation>
    <scope>NUCLEOTIDE SEQUENCE [LARGE SCALE GENOMIC DNA]</scope>
    <source>
        <strain evidence="4">KCTC 23917</strain>
    </source>
</reference>
<dbReference type="PANTHER" id="PTHR22576">
    <property type="entry name" value="MUCOSA ASSOCIATED LYMPHOID TISSUE LYMPHOMA TRANSLOCATION PROTEIN 1/PARACASPASE"/>
    <property type="match status" value="1"/>
</dbReference>
<feature type="chain" id="PRO_5045590795" description="Caspase family p20 domain-containing protein" evidence="1">
    <location>
        <begin position="28"/>
        <end position="468"/>
    </location>
</feature>
<gene>
    <name evidence="3" type="ORF">GCM10010946_09080</name>
</gene>
<feature type="domain" description="Caspase family p20" evidence="2">
    <location>
        <begin position="32"/>
        <end position="164"/>
    </location>
</feature>
<evidence type="ECO:0000313" key="3">
    <source>
        <dbReference type="EMBL" id="GGX34117.1"/>
    </source>
</evidence>
<evidence type="ECO:0000313" key="4">
    <source>
        <dbReference type="Proteomes" id="UP000653343"/>
    </source>
</evidence>